<keyword evidence="4" id="KW-0677">Repeat</keyword>
<dbReference type="FunFam" id="3.40.50.410:FF:000004">
    <property type="entry name" value="collagen alpha-6(VI) chain"/>
    <property type="match status" value="1"/>
</dbReference>
<dbReference type="Gene3D" id="3.40.50.410">
    <property type="entry name" value="von Willebrand factor, type A domain"/>
    <property type="match status" value="1"/>
</dbReference>
<keyword evidence="7" id="KW-1133">Transmembrane helix</keyword>
<evidence type="ECO:0000256" key="1">
    <source>
        <dbReference type="ARBA" id="ARBA00004613"/>
    </source>
</evidence>
<feature type="region of interest" description="Disordered" evidence="6">
    <location>
        <begin position="424"/>
        <end position="588"/>
    </location>
</feature>
<feature type="region of interest" description="Disordered" evidence="6">
    <location>
        <begin position="351"/>
        <end position="373"/>
    </location>
</feature>
<dbReference type="Pfam" id="PF00092">
    <property type="entry name" value="VWA"/>
    <property type="match status" value="1"/>
</dbReference>
<keyword evidence="2" id="KW-0964">Secreted</keyword>
<feature type="compositionally biased region" description="Basic and acidic residues" evidence="6">
    <location>
        <begin position="252"/>
        <end position="263"/>
    </location>
</feature>
<feature type="compositionally biased region" description="Low complexity" evidence="6">
    <location>
        <begin position="540"/>
        <end position="551"/>
    </location>
</feature>
<proteinExistence type="predicted"/>
<sequence>MDLVFVIDGSKSMGPANFELVKHFVISIVESLNVSQTGSHVGLLQYSTKVRTEFTLRQHTSAQSIRQAVSRMQYMGRGSMTGSALRHMFQFSFSAKEGARPNVPHVGIVFTDGRSQDDVSEWANKAKKSGIPTLFPYFIGIIGFLSCCFLPFLGVTIYAVGVGKAIEQELREIASEPDEKHLYYAEDFQDMGEITKKLKSRMCTDKPSDESMCQCENMILFQNQVTEKLNILHLLSLYPNMGCSSSSAQTVEQEKRPGTKPEESNGDTQAVRNGLLAEEAQTIEDQLQLPVQTALPEDLQPVTDNETQDVLLATEAQEDLCFHEDKDPWMEDVAPVDPAEICAELEASEEAVETLPQEDAGPIETPLEDASIDQPLNEATQKEPEFVAMLTETVALVEEVSAETAPEVTIGSAETAGSEPLEALIVEEEAAVVTSDQAAGPGTTKSTEPVLSGPTEPGTTEPTEPGSSETTDLATAEPTEPVPDEEAEQAPTAPTEPAPSEPTDLETAEPTEPVPGDNPEQAPIIQTESGPSDEAGLPVSETTEMASSESAGPVPNEAVGPESSDKTDPAPSEDRGPTIESMEPSPES</sequence>
<feature type="region of interest" description="Disordered" evidence="6">
    <location>
        <begin position="246"/>
        <end position="268"/>
    </location>
</feature>
<dbReference type="PROSITE" id="PS50234">
    <property type="entry name" value="VWFA"/>
    <property type="match status" value="1"/>
</dbReference>
<evidence type="ECO:0000256" key="3">
    <source>
        <dbReference type="ARBA" id="ARBA00022729"/>
    </source>
</evidence>
<name>A0A4Z2CFC2_9TELE</name>
<organism evidence="9 10">
    <name type="scientific">Takifugu bimaculatus</name>
    <dbReference type="NCBI Taxonomy" id="433685"/>
    <lineage>
        <taxon>Eukaryota</taxon>
        <taxon>Metazoa</taxon>
        <taxon>Chordata</taxon>
        <taxon>Craniata</taxon>
        <taxon>Vertebrata</taxon>
        <taxon>Euteleostomi</taxon>
        <taxon>Actinopterygii</taxon>
        <taxon>Neopterygii</taxon>
        <taxon>Teleostei</taxon>
        <taxon>Neoteleostei</taxon>
        <taxon>Acanthomorphata</taxon>
        <taxon>Eupercaria</taxon>
        <taxon>Tetraodontiformes</taxon>
        <taxon>Tetradontoidea</taxon>
        <taxon>Tetraodontidae</taxon>
        <taxon>Takifugu</taxon>
    </lineage>
</organism>
<comment type="subcellular location">
    <subcellularLocation>
        <location evidence="1">Secreted</location>
    </subcellularLocation>
</comment>
<protein>
    <recommendedName>
        <fullName evidence="8">VWFA domain-containing protein</fullName>
    </recommendedName>
</protein>
<gene>
    <name evidence="9" type="ORF">fugu_010403</name>
</gene>
<dbReference type="GO" id="GO:0005576">
    <property type="term" value="C:extracellular region"/>
    <property type="evidence" value="ECO:0007669"/>
    <property type="project" value="UniProtKB-SubCell"/>
</dbReference>
<reference evidence="9 10" key="1">
    <citation type="submission" date="2019-04" db="EMBL/GenBank/DDBJ databases">
        <title>The sequence and de novo assembly of Takifugu bimaculatus genome using PacBio and Hi-C technologies.</title>
        <authorList>
            <person name="Xu P."/>
            <person name="Liu B."/>
            <person name="Zhou Z."/>
        </authorList>
    </citation>
    <scope>NUCLEOTIDE SEQUENCE [LARGE SCALE GENOMIC DNA]</scope>
    <source>
        <strain evidence="9">TB-2018</strain>
        <tissue evidence="9">Muscle</tissue>
    </source>
</reference>
<dbReference type="EMBL" id="SWLE01000002">
    <property type="protein sequence ID" value="TNN02916.1"/>
    <property type="molecule type" value="Genomic_DNA"/>
</dbReference>
<comment type="caution">
    <text evidence="9">The sequence shown here is derived from an EMBL/GenBank/DDBJ whole genome shotgun (WGS) entry which is preliminary data.</text>
</comment>
<accession>A0A4Z2CFC2</accession>
<evidence type="ECO:0000256" key="7">
    <source>
        <dbReference type="SAM" id="Phobius"/>
    </source>
</evidence>
<dbReference type="InterPro" id="IPR036465">
    <property type="entry name" value="vWFA_dom_sf"/>
</dbReference>
<dbReference type="InterPro" id="IPR019466">
    <property type="entry name" value="Matrilin_CC_trimer"/>
</dbReference>
<dbReference type="SMART" id="SM00327">
    <property type="entry name" value="VWA"/>
    <property type="match status" value="1"/>
</dbReference>
<dbReference type="PRINTS" id="PR00453">
    <property type="entry name" value="VWFADOMAIN"/>
</dbReference>
<dbReference type="PANTHER" id="PTHR24020">
    <property type="entry name" value="COLLAGEN ALPHA"/>
    <property type="match status" value="1"/>
</dbReference>
<dbReference type="InterPro" id="IPR002035">
    <property type="entry name" value="VWF_A"/>
</dbReference>
<feature type="compositionally biased region" description="Low complexity" evidence="6">
    <location>
        <begin position="452"/>
        <end position="471"/>
    </location>
</feature>
<dbReference type="SMART" id="SM01279">
    <property type="entry name" value="Matrilin_ccoil"/>
    <property type="match status" value="1"/>
</dbReference>
<keyword evidence="3" id="KW-0732">Signal</keyword>
<keyword evidence="10" id="KW-1185">Reference proteome</keyword>
<evidence type="ECO:0000256" key="2">
    <source>
        <dbReference type="ARBA" id="ARBA00022525"/>
    </source>
</evidence>
<dbReference type="Proteomes" id="UP000516260">
    <property type="component" value="Chromosome 10"/>
</dbReference>
<evidence type="ECO:0000256" key="5">
    <source>
        <dbReference type="ARBA" id="ARBA00023180"/>
    </source>
</evidence>
<feature type="transmembrane region" description="Helical" evidence="7">
    <location>
        <begin position="134"/>
        <end position="161"/>
    </location>
</feature>
<evidence type="ECO:0000313" key="10">
    <source>
        <dbReference type="Proteomes" id="UP000516260"/>
    </source>
</evidence>
<evidence type="ECO:0000256" key="4">
    <source>
        <dbReference type="ARBA" id="ARBA00022737"/>
    </source>
</evidence>
<feature type="compositionally biased region" description="Basic and acidic residues" evidence="6">
    <location>
        <begin position="563"/>
        <end position="577"/>
    </location>
</feature>
<dbReference type="SUPFAM" id="SSF53300">
    <property type="entry name" value="vWA-like"/>
    <property type="match status" value="1"/>
</dbReference>
<keyword evidence="5" id="KW-0325">Glycoprotein</keyword>
<evidence type="ECO:0000256" key="6">
    <source>
        <dbReference type="SAM" id="MobiDB-lite"/>
    </source>
</evidence>
<dbReference type="AlphaFoldDB" id="A0A4Z2CFC2"/>
<dbReference type="PANTHER" id="PTHR24020:SF87">
    <property type="entry name" value="COLLAGEN ALPHA-1(VI) CHAIN-LIKE"/>
    <property type="match status" value="1"/>
</dbReference>
<keyword evidence="7" id="KW-0472">Membrane</keyword>
<keyword evidence="7" id="KW-0812">Transmembrane</keyword>
<evidence type="ECO:0000313" key="9">
    <source>
        <dbReference type="EMBL" id="TNN02916.1"/>
    </source>
</evidence>
<feature type="domain" description="VWFA" evidence="8">
    <location>
        <begin position="2"/>
        <end position="198"/>
    </location>
</feature>
<dbReference type="InterPro" id="IPR050525">
    <property type="entry name" value="ECM_Assembly_Org"/>
</dbReference>
<evidence type="ECO:0000259" key="8">
    <source>
        <dbReference type="PROSITE" id="PS50234"/>
    </source>
</evidence>